<reference evidence="3" key="1">
    <citation type="journal article" date="2019" name="Int. J. Syst. Evol. Microbiol.">
        <title>The Global Catalogue of Microorganisms (GCM) 10K type strain sequencing project: providing services to taxonomists for standard genome sequencing and annotation.</title>
        <authorList>
            <consortium name="The Broad Institute Genomics Platform"/>
            <consortium name="The Broad Institute Genome Sequencing Center for Infectious Disease"/>
            <person name="Wu L."/>
            <person name="Ma J."/>
        </authorList>
    </citation>
    <scope>NUCLEOTIDE SEQUENCE [LARGE SCALE GENOMIC DNA]</scope>
    <source>
        <strain evidence="3">JCM 4542</strain>
    </source>
</reference>
<dbReference type="InterPro" id="IPR001279">
    <property type="entry name" value="Metallo-B-lactamas"/>
</dbReference>
<dbReference type="Pfam" id="PF00753">
    <property type="entry name" value="Lactamase_B"/>
    <property type="match status" value="1"/>
</dbReference>
<dbReference type="SUPFAM" id="SSF56281">
    <property type="entry name" value="Metallo-hydrolase/oxidoreductase"/>
    <property type="match status" value="1"/>
</dbReference>
<dbReference type="InterPro" id="IPR038536">
    <property type="entry name" value="Alkyl/aryl-sulf_dimr_sf"/>
</dbReference>
<evidence type="ECO:0000313" key="3">
    <source>
        <dbReference type="Proteomes" id="UP001500886"/>
    </source>
</evidence>
<accession>A0ABP6G8E3</accession>
<organism evidence="2 3">
    <name type="scientific">Streptomyces luteosporeus</name>
    <dbReference type="NCBI Taxonomy" id="173856"/>
    <lineage>
        <taxon>Bacteria</taxon>
        <taxon>Bacillati</taxon>
        <taxon>Actinomycetota</taxon>
        <taxon>Actinomycetes</taxon>
        <taxon>Kitasatosporales</taxon>
        <taxon>Streptomycetaceae</taxon>
        <taxon>Streptomyces</taxon>
    </lineage>
</organism>
<dbReference type="Proteomes" id="UP001500886">
    <property type="component" value="Unassembled WGS sequence"/>
</dbReference>
<sequence>MDELMQYAARVWHGEDDLTAYFSGAFRKEGLHRVADDVWMWPATGNVYVFRTSEGLLLFDSGDRHTAGDLHTAVRARSASPVLGVVHSHGHVDHVLGVTPFDREAARTGTPPPQVIAHEAVDRRFDRYVLTAGYNTMVNRRQFRAPRLTWPTVFRRADRTYSDLLEVRWGGLQAHLRHGRGETDDATMAWFPEPRILCCGDFFAWNAPNAGNPQKVQRYVAEWAEALRWMAGLGAELLLPGHGVPVAGADRISETLLSAAELLEHLHRKVLALMNEGATLDRVLHSVTVPPGLLERPYLRPSYDEPEFIVRNLWRQYGGWYDGDPSALRPAPRTELAAEVAALAGGAVRLARRARELSGSGRTRLAGHLAELAALCTDEGDPDHAEVHRIRAEVFSALEAGAGSFMARSVYGWAAAESRARAEGEDPWQQMGGGWAP</sequence>
<gene>
    <name evidence="2" type="ORF">GCM10010315_34580</name>
</gene>
<feature type="domain" description="Metallo-beta-lactamase" evidence="1">
    <location>
        <begin position="44"/>
        <end position="242"/>
    </location>
</feature>
<dbReference type="InterPro" id="IPR052195">
    <property type="entry name" value="Bact_Alkyl/Aryl-Sulfatase"/>
</dbReference>
<dbReference type="EMBL" id="BAAASL010000012">
    <property type="protein sequence ID" value="GAA2718667.1"/>
    <property type="molecule type" value="Genomic_DNA"/>
</dbReference>
<evidence type="ECO:0000313" key="2">
    <source>
        <dbReference type="EMBL" id="GAA2718667.1"/>
    </source>
</evidence>
<dbReference type="SMART" id="SM00849">
    <property type="entry name" value="Lactamase_B"/>
    <property type="match status" value="1"/>
</dbReference>
<comment type="caution">
    <text evidence="2">The sequence shown here is derived from an EMBL/GenBank/DDBJ whole genome shotgun (WGS) entry which is preliminary data.</text>
</comment>
<dbReference type="InterPro" id="IPR036866">
    <property type="entry name" value="RibonucZ/Hydroxyglut_hydro"/>
</dbReference>
<dbReference type="Gene3D" id="3.60.15.10">
    <property type="entry name" value="Ribonuclease Z/Hydroxyacylglutathione hydrolase-like"/>
    <property type="match status" value="1"/>
</dbReference>
<evidence type="ECO:0000259" key="1">
    <source>
        <dbReference type="SMART" id="SM00849"/>
    </source>
</evidence>
<keyword evidence="3" id="KW-1185">Reference proteome</keyword>
<dbReference type="RefSeq" id="WP_344436235.1">
    <property type="nucleotide sequence ID" value="NZ_BAAASL010000012.1"/>
</dbReference>
<protein>
    <recommendedName>
        <fullName evidence="1">Metallo-beta-lactamase domain-containing protein</fullName>
    </recommendedName>
</protein>
<proteinExistence type="predicted"/>
<name>A0ABP6G8E3_9ACTN</name>
<dbReference type="Pfam" id="PF14863">
    <property type="entry name" value="Alkyl_sulf_dimr"/>
    <property type="match status" value="1"/>
</dbReference>
<dbReference type="InterPro" id="IPR029228">
    <property type="entry name" value="Alkyl_sulf_dimr"/>
</dbReference>
<dbReference type="Gene3D" id="1.25.40.880">
    <property type="entry name" value="Alkyl sulfatase, dimerisation domain"/>
    <property type="match status" value="1"/>
</dbReference>
<dbReference type="PANTHER" id="PTHR43223">
    <property type="entry name" value="ALKYL/ARYL-SULFATASE"/>
    <property type="match status" value="1"/>
</dbReference>
<dbReference type="PANTHER" id="PTHR43223:SF2">
    <property type="entry name" value="METALLO-BETA-LACTAMASE DOMAIN-CONTAINING PROTEIN"/>
    <property type="match status" value="1"/>
</dbReference>